<dbReference type="NCBIfam" id="TIGR04183">
    <property type="entry name" value="Por_Secre_tail"/>
    <property type="match status" value="1"/>
</dbReference>
<sequence length="1141" mass="126112">MINLTRFRSYRDSDLMKTSFTAFYYLFSFSFLVLCGKEGYGSNHLEGKNTVFRDTSILNFGSWFEINITEPGVYRVNINQLQAAGFYTSRTRSSLLGLFGNPPGMDQVEVPGGKINTLPTVSYLLNDGGDGWLDPGDYFLFYSPGVQPTRIDSFNASIQHRSNPFQKKLSYFISLQTGGTQVSKLPALTTWQSIQSNFDFYNFIEIDSVNLLGSGREWFSAPFVNRAFKLEGLAHNITKAKITLRLVARAAQATKCMFQLGNFNQYVDLQAITGNALDNYAQSSTVTWETGAINSDGNAKLQFQGANSDKLWLDYIGVQSRSALTQQAGETKVFLDFSSWKTGNTQFRVQSAAPGASIWDISDLNHPVEMALTEESGQFAFVANTDHLHTYLIFDPRAVKTPGYIGTISTKALPATADYLIICPEEFNSAAQRLAGLHRQQGLATAVANLEDIRYQYGANSNSPVATRNYIKDVYGRSGGNLQYVLLLGDADYDYNATRNTIPTWESLESLNPLSSFASDDFYAVLEPGENFEGYNVKDLDIAIGRLPVNSKNEAEQLVDKIIEYVQHPGIGPWKNRITFVADDEDQNLHLEYAEALSQQVEALDSALFPEKIYLDAFQQEPIAGVPKYPQVVRNIADGMTSGSLIWNYTGHGGISQLSQESVVDLQTITTWATRGHWPFMIMATCEVAPYDNPAARNLGEELLRMSPNGAIGVMASTRPVFANANFNLNQYFLDALVSGIPNGNGIGKAAMQAKNQIYRQQVQPVNTSKFALLADPALALAKPKFKVRVSGIFDSDGQPADSLAALGTYRVKAYIEGDYGQVNQQFNGKVDIRISGPLQLKYTLGNDVGSLAVGFADGRIPIFNGREFIRNGEFNFTFVLPKDLALHAGSGKMIFFAQDSLEDASGVGAGFHLANMVSTSPARDLEGPGIKAWLNGPYFEPGDDVGRDVMLHVQLFDTSGINISGQNGHNITIWLNEPQDSIQLNDYFKADIGSFTRGSINYPLFQLREGWHTLTIKAWDSYNNSSQYSVSFKVISQDDVPISGAKVYPNPFEEQTTIAFIYQGLSTSLDLDLTIFDIGGRMIRNIKSTINTQDGRYQLIPWDGSANSGAKVSPGMYFYRIRVKEQQGRQKSLTGKIIVL</sequence>
<dbReference type="SUPFAM" id="SSF52129">
    <property type="entry name" value="Caspase-like"/>
    <property type="match status" value="1"/>
</dbReference>
<evidence type="ECO:0000313" key="4">
    <source>
        <dbReference type="EMBL" id="ATL46208.1"/>
    </source>
</evidence>
<keyword evidence="5" id="KW-1185">Reference proteome</keyword>
<keyword evidence="2" id="KW-1133">Transmembrane helix</keyword>
<dbReference type="Pfam" id="PF01364">
    <property type="entry name" value="Peptidase_C25"/>
    <property type="match status" value="1"/>
</dbReference>
<accession>A0A291QQD6</accession>
<dbReference type="KEGG" id="cbae:COR50_02950"/>
<dbReference type="InterPro" id="IPR026444">
    <property type="entry name" value="Secre_tail"/>
</dbReference>
<proteinExistence type="predicted"/>
<dbReference type="NCBIfam" id="NF033707">
    <property type="entry name" value="T9SS_sortase"/>
    <property type="match status" value="1"/>
</dbReference>
<keyword evidence="2" id="KW-0812">Transmembrane</keyword>
<evidence type="ECO:0000256" key="1">
    <source>
        <dbReference type="ARBA" id="ARBA00022729"/>
    </source>
</evidence>
<dbReference type="Proteomes" id="UP000220133">
    <property type="component" value="Chromosome"/>
</dbReference>
<dbReference type="EMBL" id="CP023777">
    <property type="protein sequence ID" value="ATL46208.1"/>
    <property type="molecule type" value="Genomic_DNA"/>
</dbReference>
<dbReference type="GO" id="GO:0006508">
    <property type="term" value="P:proteolysis"/>
    <property type="evidence" value="ECO:0007669"/>
    <property type="project" value="InterPro"/>
</dbReference>
<evidence type="ECO:0000259" key="3">
    <source>
        <dbReference type="Pfam" id="PF01364"/>
    </source>
</evidence>
<dbReference type="CDD" id="cd02258">
    <property type="entry name" value="Peptidase_C25_N"/>
    <property type="match status" value="1"/>
</dbReference>
<dbReference type="InterPro" id="IPR029031">
    <property type="entry name" value="Gingipain_N_sf"/>
</dbReference>
<name>A0A291QQD6_9BACT</name>
<keyword evidence="2" id="KW-0472">Membrane</keyword>
<dbReference type="InterPro" id="IPR029030">
    <property type="entry name" value="Caspase-like_dom_sf"/>
</dbReference>
<dbReference type="Gene3D" id="3.40.50.10390">
    <property type="entry name" value="Gingipain r, domain 1"/>
    <property type="match status" value="1"/>
</dbReference>
<dbReference type="Gene3D" id="3.40.50.1460">
    <property type="match status" value="1"/>
</dbReference>
<evidence type="ECO:0000256" key="2">
    <source>
        <dbReference type="SAM" id="Phobius"/>
    </source>
</evidence>
<keyword evidence="1" id="KW-0732">Signal</keyword>
<dbReference type="GO" id="GO:0008234">
    <property type="term" value="F:cysteine-type peptidase activity"/>
    <property type="evidence" value="ECO:0007669"/>
    <property type="project" value="InterPro"/>
</dbReference>
<dbReference type="InterPro" id="IPR001769">
    <property type="entry name" value="Gingipain"/>
</dbReference>
<feature type="domain" description="Gingipain" evidence="3">
    <location>
        <begin position="419"/>
        <end position="781"/>
    </location>
</feature>
<feature type="transmembrane region" description="Helical" evidence="2">
    <location>
        <begin position="21"/>
        <end position="40"/>
    </location>
</feature>
<gene>
    <name evidence="4" type="ORF">COR50_02950</name>
</gene>
<dbReference type="AlphaFoldDB" id="A0A291QQD6"/>
<reference evidence="4 5" key="1">
    <citation type="submission" date="2017-10" db="EMBL/GenBank/DDBJ databases">
        <title>Paenichitinophaga pekingensis gen. nov., sp. nov., isolated from activated sludge.</title>
        <authorList>
            <person name="Jin D."/>
            <person name="Kong X."/>
            <person name="Deng Y."/>
            <person name="Bai Z."/>
        </authorList>
    </citation>
    <scope>NUCLEOTIDE SEQUENCE [LARGE SCALE GENOMIC DNA]</scope>
    <source>
        <strain evidence="4 5">13</strain>
    </source>
</reference>
<protein>
    <recommendedName>
        <fullName evidence="3">Gingipain domain-containing protein</fullName>
    </recommendedName>
</protein>
<organism evidence="4 5">
    <name type="scientific">Chitinophaga caeni</name>
    <dbReference type="NCBI Taxonomy" id="2029983"/>
    <lineage>
        <taxon>Bacteria</taxon>
        <taxon>Pseudomonadati</taxon>
        <taxon>Bacteroidota</taxon>
        <taxon>Chitinophagia</taxon>
        <taxon>Chitinophagales</taxon>
        <taxon>Chitinophagaceae</taxon>
        <taxon>Chitinophaga</taxon>
    </lineage>
</organism>
<evidence type="ECO:0000313" key="5">
    <source>
        <dbReference type="Proteomes" id="UP000220133"/>
    </source>
</evidence>
<dbReference type="Gene3D" id="2.60.40.4070">
    <property type="match status" value="1"/>
</dbReference>